<dbReference type="NCBIfam" id="NF003645">
    <property type="entry name" value="PRK05286.1-2"/>
    <property type="match status" value="1"/>
</dbReference>
<feature type="binding site" evidence="11">
    <location>
        <begin position="331"/>
        <end position="332"/>
    </location>
    <ligand>
        <name>FMN</name>
        <dbReference type="ChEBI" id="CHEBI:58210"/>
    </ligand>
</feature>
<dbReference type="STRING" id="314278.NB231_07125"/>
<evidence type="ECO:0000256" key="2">
    <source>
        <dbReference type="ARBA" id="ARBA00004370"/>
    </source>
</evidence>
<evidence type="ECO:0000256" key="9">
    <source>
        <dbReference type="ARBA" id="ARBA00023136"/>
    </source>
</evidence>
<keyword evidence="11" id="KW-1003">Cell membrane</keyword>
<dbReference type="NCBIfam" id="NF003652">
    <property type="entry name" value="PRK05286.2-5"/>
    <property type="match status" value="1"/>
</dbReference>
<keyword evidence="8 11" id="KW-0560">Oxidoreductase</keyword>
<dbReference type="InterPro" id="IPR005720">
    <property type="entry name" value="Dihydroorotate_DH_cat"/>
</dbReference>
<dbReference type="InterPro" id="IPR013785">
    <property type="entry name" value="Aldolase_TIM"/>
</dbReference>
<dbReference type="CDD" id="cd04738">
    <property type="entry name" value="DHOD_2_like"/>
    <property type="match status" value="1"/>
</dbReference>
<feature type="binding site" evidence="11">
    <location>
        <position position="79"/>
    </location>
    <ligand>
        <name>substrate</name>
    </ligand>
</feature>
<dbReference type="Gene3D" id="3.20.20.70">
    <property type="entry name" value="Aldolase class I"/>
    <property type="match status" value="1"/>
</dbReference>
<sequence length="363" mass="39376">MINCDQVDRCGDSVYGIIRDLLFLMEPERAHSTTLRLLSATAPLGLGCLVGARGTPALPCKVMGIEFPNPVGLAAGMDKNADYITALSRLGFGFIEVGTVTPRPQPGNTPPRVFRIPQRQALINRLGFNNKGVDHLVRQVRRSGYRGVLGINIGKNTDTPVERAVDDYVIALRKVYAYASYVVVNISSPNTPRLRTLQHGLLLDELLSTLKAEQRHLSVLNGRYVPLVIKVAPDLDNEAIDVLAQQLQEHAVDGVAATNSTLSREGVEGLRYMTEGGGLSGAPLLERSTRVLQRLHAVLEDRIPLIGVGGIVYGADAVQKMKAGADLVQIYTGLVYRGPELIWEIVQALAEQCADQASLAEEI</sequence>
<comment type="subcellular location">
    <subcellularLocation>
        <location evidence="11">Cell membrane</location>
        <topology evidence="11">Peripheral membrane protein</topology>
    </subcellularLocation>
    <subcellularLocation>
        <location evidence="2">Membrane</location>
    </subcellularLocation>
</comment>
<proteinExistence type="inferred from homology"/>
<dbReference type="PANTHER" id="PTHR48109:SF4">
    <property type="entry name" value="DIHYDROOROTATE DEHYDROGENASE (QUINONE), MITOCHONDRIAL"/>
    <property type="match status" value="1"/>
</dbReference>
<feature type="binding site" evidence="11">
    <location>
        <position position="281"/>
    </location>
    <ligand>
        <name>FMN</name>
        <dbReference type="ChEBI" id="CHEBI:58210"/>
    </ligand>
</feature>
<dbReference type="AlphaFoldDB" id="A4BUZ1"/>
<keyword evidence="14" id="KW-1185">Reference proteome</keyword>
<feature type="active site" description="Nucleophile" evidence="11">
    <location>
        <position position="188"/>
    </location>
</feature>
<dbReference type="EC" id="1.3.5.2" evidence="11"/>
<dbReference type="SUPFAM" id="SSF51395">
    <property type="entry name" value="FMN-linked oxidoreductases"/>
    <property type="match status" value="1"/>
</dbReference>
<dbReference type="UniPathway" id="UPA00070">
    <property type="reaction ID" value="UER00946"/>
</dbReference>
<keyword evidence="5 11" id="KW-0285">Flavoprotein</keyword>
<evidence type="ECO:0000256" key="4">
    <source>
        <dbReference type="ARBA" id="ARBA00005359"/>
    </source>
</evidence>
<gene>
    <name evidence="11" type="primary">pyrD</name>
    <name evidence="13" type="ORF">NB231_07125</name>
</gene>
<organism evidence="13 14">
    <name type="scientific">Nitrococcus mobilis Nb-231</name>
    <dbReference type="NCBI Taxonomy" id="314278"/>
    <lineage>
        <taxon>Bacteria</taxon>
        <taxon>Pseudomonadati</taxon>
        <taxon>Pseudomonadota</taxon>
        <taxon>Gammaproteobacteria</taxon>
        <taxon>Chromatiales</taxon>
        <taxon>Ectothiorhodospiraceae</taxon>
        <taxon>Nitrococcus</taxon>
    </lineage>
</organism>
<evidence type="ECO:0000256" key="5">
    <source>
        <dbReference type="ARBA" id="ARBA00022630"/>
    </source>
</evidence>
<evidence type="ECO:0000256" key="11">
    <source>
        <dbReference type="HAMAP-Rule" id="MF_00225"/>
    </source>
</evidence>
<dbReference type="EMBL" id="AAOF01000021">
    <property type="protein sequence ID" value="EAR20505.1"/>
    <property type="molecule type" value="Genomic_DNA"/>
</dbReference>
<evidence type="ECO:0000259" key="12">
    <source>
        <dbReference type="Pfam" id="PF01180"/>
    </source>
</evidence>
<comment type="caution">
    <text evidence="11">Lacks conserved residue(s) required for the propagation of feature annotation.</text>
</comment>
<evidence type="ECO:0000256" key="7">
    <source>
        <dbReference type="ARBA" id="ARBA00022975"/>
    </source>
</evidence>
<keyword evidence="6 11" id="KW-0288">FMN</keyword>
<feature type="domain" description="Dihydroorotate dehydrogenase catalytic" evidence="12">
    <location>
        <begin position="58"/>
        <end position="351"/>
    </location>
</feature>
<feature type="binding site" evidence="11">
    <location>
        <position position="185"/>
    </location>
    <ligand>
        <name>FMN</name>
        <dbReference type="ChEBI" id="CHEBI:58210"/>
    </ligand>
</feature>
<feature type="binding site" evidence="11">
    <location>
        <position position="152"/>
    </location>
    <ligand>
        <name>FMN</name>
        <dbReference type="ChEBI" id="CHEBI:58210"/>
    </ligand>
</feature>
<dbReference type="Proteomes" id="UP000003374">
    <property type="component" value="Unassembled WGS sequence"/>
</dbReference>
<dbReference type="GO" id="GO:0005886">
    <property type="term" value="C:plasma membrane"/>
    <property type="evidence" value="ECO:0007669"/>
    <property type="project" value="UniProtKB-SubCell"/>
</dbReference>
<feature type="binding site" evidence="11">
    <location>
        <begin position="124"/>
        <end position="128"/>
    </location>
    <ligand>
        <name>substrate</name>
    </ligand>
</feature>
<dbReference type="NCBIfam" id="TIGR01036">
    <property type="entry name" value="pyrD_sub2"/>
    <property type="match status" value="1"/>
</dbReference>
<dbReference type="GO" id="GO:0044205">
    <property type="term" value="P:'de novo' UMP biosynthetic process"/>
    <property type="evidence" value="ECO:0007669"/>
    <property type="project" value="UniProtKB-UniRule"/>
</dbReference>
<evidence type="ECO:0000256" key="8">
    <source>
        <dbReference type="ARBA" id="ARBA00023002"/>
    </source>
</evidence>
<evidence type="ECO:0000256" key="1">
    <source>
        <dbReference type="ARBA" id="ARBA00003125"/>
    </source>
</evidence>
<feature type="binding site" evidence="11">
    <location>
        <position position="185"/>
    </location>
    <ligand>
        <name>substrate</name>
    </ligand>
</feature>
<evidence type="ECO:0000313" key="14">
    <source>
        <dbReference type="Proteomes" id="UP000003374"/>
    </source>
</evidence>
<keyword evidence="9 11" id="KW-0472">Membrane</keyword>
<dbReference type="GO" id="GO:0106430">
    <property type="term" value="F:dihydroorotate dehydrogenase (quinone) activity"/>
    <property type="evidence" value="ECO:0007669"/>
    <property type="project" value="UniProtKB-EC"/>
</dbReference>
<dbReference type="InterPro" id="IPR005719">
    <property type="entry name" value="Dihydroorotate_DH_2"/>
</dbReference>
<comment type="function">
    <text evidence="1 11">Catalyzes the conversion of dihydroorotate to orotate with quinone as electron acceptor.</text>
</comment>
<keyword evidence="7 11" id="KW-0665">Pyrimidine biosynthesis</keyword>
<dbReference type="GO" id="GO:0005737">
    <property type="term" value="C:cytoplasm"/>
    <property type="evidence" value="ECO:0007669"/>
    <property type="project" value="InterPro"/>
</dbReference>
<accession>A4BUZ1</accession>
<evidence type="ECO:0000256" key="3">
    <source>
        <dbReference type="ARBA" id="ARBA00005161"/>
    </source>
</evidence>
<feature type="binding site" evidence="11">
    <location>
        <position position="230"/>
    </location>
    <ligand>
        <name>FMN</name>
        <dbReference type="ChEBI" id="CHEBI:58210"/>
    </ligand>
</feature>
<feature type="binding site" evidence="11">
    <location>
        <position position="310"/>
    </location>
    <ligand>
        <name>FMN</name>
        <dbReference type="ChEBI" id="CHEBI:58210"/>
    </ligand>
</feature>
<feature type="binding site" evidence="11">
    <location>
        <begin position="75"/>
        <end position="79"/>
    </location>
    <ligand>
        <name>FMN</name>
        <dbReference type="ChEBI" id="CHEBI:58210"/>
    </ligand>
</feature>
<dbReference type="OrthoDB" id="9802377at2"/>
<dbReference type="InterPro" id="IPR001295">
    <property type="entry name" value="Dihydroorotate_DH_CS"/>
</dbReference>
<comment type="cofactor">
    <cofactor evidence="11">
        <name>FMN</name>
        <dbReference type="ChEBI" id="CHEBI:58210"/>
    </cofactor>
    <text evidence="11">Binds 1 FMN per subunit.</text>
</comment>
<dbReference type="HOGENOM" id="CLU_013640_2_0_6"/>
<feature type="binding site" evidence="11">
    <location>
        <position position="190"/>
    </location>
    <ligand>
        <name>substrate</name>
    </ligand>
</feature>
<dbReference type="PANTHER" id="PTHR48109">
    <property type="entry name" value="DIHYDROOROTATE DEHYDROGENASE (QUINONE), MITOCHONDRIAL-RELATED"/>
    <property type="match status" value="1"/>
</dbReference>
<comment type="pathway">
    <text evidence="3 11">Pyrimidine metabolism; UMP biosynthesis via de novo pathway; orotate from (S)-dihydroorotate (quinone route): step 1/1.</text>
</comment>
<dbReference type="eggNOG" id="COG0167">
    <property type="taxonomic scope" value="Bacteria"/>
</dbReference>
<comment type="similarity">
    <text evidence="4 11">Belongs to the dihydroorotate dehydrogenase family. Type 2 subfamily.</text>
</comment>
<evidence type="ECO:0000313" key="13">
    <source>
        <dbReference type="EMBL" id="EAR20505.1"/>
    </source>
</evidence>
<dbReference type="NCBIfam" id="NF003646">
    <property type="entry name" value="PRK05286.1-4"/>
    <property type="match status" value="1"/>
</dbReference>
<dbReference type="InterPro" id="IPR050074">
    <property type="entry name" value="DHO_dehydrogenase"/>
</dbReference>
<comment type="subunit">
    <text evidence="11">Monomer.</text>
</comment>
<dbReference type="GO" id="GO:0006207">
    <property type="term" value="P:'de novo' pyrimidine nucleobase biosynthetic process"/>
    <property type="evidence" value="ECO:0007669"/>
    <property type="project" value="UniProtKB-UniRule"/>
</dbReference>
<comment type="catalytic activity">
    <reaction evidence="10 11">
        <text>(S)-dihydroorotate + a quinone = orotate + a quinol</text>
        <dbReference type="Rhea" id="RHEA:30187"/>
        <dbReference type="ChEBI" id="CHEBI:24646"/>
        <dbReference type="ChEBI" id="CHEBI:30839"/>
        <dbReference type="ChEBI" id="CHEBI:30864"/>
        <dbReference type="ChEBI" id="CHEBI:132124"/>
        <dbReference type="EC" id="1.3.5.2"/>
    </reaction>
</comment>
<dbReference type="HAMAP" id="MF_00225">
    <property type="entry name" value="DHO_dh_type2"/>
    <property type="match status" value="1"/>
</dbReference>
<name>A4BUZ1_9GAMM</name>
<dbReference type="PROSITE" id="PS00911">
    <property type="entry name" value="DHODEHASE_1"/>
    <property type="match status" value="1"/>
</dbReference>
<comment type="caution">
    <text evidence="13">The sequence shown here is derived from an EMBL/GenBank/DDBJ whole genome shotgun (WGS) entry which is preliminary data.</text>
</comment>
<evidence type="ECO:0000256" key="10">
    <source>
        <dbReference type="ARBA" id="ARBA00048639"/>
    </source>
</evidence>
<feature type="binding site" evidence="11">
    <location>
        <position position="258"/>
    </location>
    <ligand>
        <name>FMN</name>
        <dbReference type="ChEBI" id="CHEBI:58210"/>
    </ligand>
</feature>
<reference evidence="13 14" key="1">
    <citation type="submission" date="2006-02" db="EMBL/GenBank/DDBJ databases">
        <authorList>
            <person name="Waterbury J."/>
            <person name="Ferriera S."/>
            <person name="Johnson J."/>
            <person name="Kravitz S."/>
            <person name="Halpern A."/>
            <person name="Remington K."/>
            <person name="Beeson K."/>
            <person name="Tran B."/>
            <person name="Rogers Y.-H."/>
            <person name="Friedman R."/>
            <person name="Venter J.C."/>
        </authorList>
    </citation>
    <scope>NUCLEOTIDE SEQUENCE [LARGE SCALE GENOMIC DNA]</scope>
    <source>
        <strain evidence="13 14">Nb-231</strain>
    </source>
</reference>
<protein>
    <recommendedName>
        <fullName evidence="11">Dihydroorotate dehydrogenase (quinone)</fullName>
        <ecNumber evidence="11">1.3.5.2</ecNumber>
    </recommendedName>
    <alternativeName>
        <fullName evidence="11">DHOdehase</fullName>
        <shortName evidence="11">DHOD</shortName>
        <shortName evidence="11">DHODase</shortName>
    </alternativeName>
    <alternativeName>
        <fullName evidence="11">Dihydroorotate oxidase</fullName>
    </alternativeName>
</protein>
<dbReference type="Pfam" id="PF01180">
    <property type="entry name" value="DHO_dh"/>
    <property type="match status" value="1"/>
</dbReference>
<feature type="binding site" evidence="11">
    <location>
        <position position="99"/>
    </location>
    <ligand>
        <name>FMN</name>
        <dbReference type="ChEBI" id="CHEBI:58210"/>
    </ligand>
</feature>
<evidence type="ECO:0000256" key="6">
    <source>
        <dbReference type="ARBA" id="ARBA00022643"/>
    </source>
</evidence>
<dbReference type="NCBIfam" id="NF003644">
    <property type="entry name" value="PRK05286.1-1"/>
    <property type="match status" value="1"/>
</dbReference>